<dbReference type="Proteomes" id="UP000824782">
    <property type="component" value="Unassembled WGS sequence"/>
</dbReference>
<dbReference type="EMBL" id="WNYA01000004">
    <property type="protein sequence ID" value="KAG8578694.1"/>
    <property type="molecule type" value="Genomic_DNA"/>
</dbReference>
<protein>
    <submittedName>
        <fullName evidence="1">Uncharacterized protein</fullName>
    </submittedName>
</protein>
<reference evidence="1" key="1">
    <citation type="thesis" date="2020" institute="ProQuest LLC" country="789 East Eisenhower Parkway, Ann Arbor, MI, USA">
        <title>Comparative Genomics and Chromosome Evolution.</title>
        <authorList>
            <person name="Mudd A.B."/>
        </authorList>
    </citation>
    <scope>NUCLEOTIDE SEQUENCE</scope>
    <source>
        <strain evidence="1">237g6f4</strain>
        <tissue evidence="1">Blood</tissue>
    </source>
</reference>
<proteinExistence type="predicted"/>
<organism evidence="1 2">
    <name type="scientific">Engystomops pustulosus</name>
    <name type="common">Tungara frog</name>
    <name type="synonym">Physalaemus pustulosus</name>
    <dbReference type="NCBI Taxonomy" id="76066"/>
    <lineage>
        <taxon>Eukaryota</taxon>
        <taxon>Metazoa</taxon>
        <taxon>Chordata</taxon>
        <taxon>Craniata</taxon>
        <taxon>Vertebrata</taxon>
        <taxon>Euteleostomi</taxon>
        <taxon>Amphibia</taxon>
        <taxon>Batrachia</taxon>
        <taxon>Anura</taxon>
        <taxon>Neobatrachia</taxon>
        <taxon>Hyloidea</taxon>
        <taxon>Leptodactylidae</taxon>
        <taxon>Leiuperinae</taxon>
        <taxon>Engystomops</taxon>
    </lineage>
</organism>
<name>A0AAV7C179_ENGPU</name>
<gene>
    <name evidence="1" type="ORF">GDO81_010587</name>
</gene>
<comment type="caution">
    <text evidence="1">The sequence shown here is derived from an EMBL/GenBank/DDBJ whole genome shotgun (WGS) entry which is preliminary data.</text>
</comment>
<sequence>MSALFLRLKYAAERHFICSFPSKVIRCRCSVCQCYVLLYLHLKRRSRSSLITHPRISVQLGHTSRDINPLWSHIQGYP</sequence>
<accession>A0AAV7C179</accession>
<keyword evidence="2" id="KW-1185">Reference proteome</keyword>
<evidence type="ECO:0000313" key="1">
    <source>
        <dbReference type="EMBL" id="KAG8578694.1"/>
    </source>
</evidence>
<dbReference type="AlphaFoldDB" id="A0AAV7C179"/>
<evidence type="ECO:0000313" key="2">
    <source>
        <dbReference type="Proteomes" id="UP000824782"/>
    </source>
</evidence>